<organism evidence="2 3">
    <name type="scientific">Rickenella mellea</name>
    <dbReference type="NCBI Taxonomy" id="50990"/>
    <lineage>
        <taxon>Eukaryota</taxon>
        <taxon>Fungi</taxon>
        <taxon>Dikarya</taxon>
        <taxon>Basidiomycota</taxon>
        <taxon>Agaricomycotina</taxon>
        <taxon>Agaricomycetes</taxon>
        <taxon>Hymenochaetales</taxon>
        <taxon>Rickenellaceae</taxon>
        <taxon>Rickenella</taxon>
    </lineage>
</organism>
<feature type="compositionally biased region" description="Low complexity" evidence="1">
    <location>
        <begin position="280"/>
        <end position="296"/>
    </location>
</feature>
<feature type="compositionally biased region" description="Pro residues" evidence="1">
    <location>
        <begin position="181"/>
        <end position="191"/>
    </location>
</feature>
<evidence type="ECO:0000313" key="3">
    <source>
        <dbReference type="Proteomes" id="UP000294933"/>
    </source>
</evidence>
<dbReference type="OrthoDB" id="3317485at2759"/>
<protein>
    <submittedName>
        <fullName evidence="2">Uncharacterized protein</fullName>
    </submittedName>
</protein>
<dbReference type="EMBL" id="ML170247">
    <property type="protein sequence ID" value="TDL16255.1"/>
    <property type="molecule type" value="Genomic_DNA"/>
</dbReference>
<dbReference type="AlphaFoldDB" id="A0A4Y7PLZ7"/>
<keyword evidence="3" id="KW-1185">Reference proteome</keyword>
<feature type="compositionally biased region" description="Basic and acidic residues" evidence="1">
    <location>
        <begin position="259"/>
        <end position="272"/>
    </location>
</feature>
<proteinExistence type="predicted"/>
<evidence type="ECO:0000313" key="2">
    <source>
        <dbReference type="EMBL" id="TDL16255.1"/>
    </source>
</evidence>
<feature type="compositionally biased region" description="Polar residues" evidence="1">
    <location>
        <begin position="210"/>
        <end position="228"/>
    </location>
</feature>
<dbReference type="Proteomes" id="UP000294933">
    <property type="component" value="Unassembled WGS sequence"/>
</dbReference>
<gene>
    <name evidence="2" type="ORF">BD410DRAFT_844536</name>
</gene>
<reference evidence="2 3" key="1">
    <citation type="submission" date="2018-06" db="EMBL/GenBank/DDBJ databases">
        <title>A transcriptomic atlas of mushroom development highlights an independent origin of complex multicellularity.</title>
        <authorList>
            <consortium name="DOE Joint Genome Institute"/>
            <person name="Krizsan K."/>
            <person name="Almasi E."/>
            <person name="Merenyi Z."/>
            <person name="Sahu N."/>
            <person name="Viragh M."/>
            <person name="Koszo T."/>
            <person name="Mondo S."/>
            <person name="Kiss B."/>
            <person name="Balint B."/>
            <person name="Kues U."/>
            <person name="Barry K."/>
            <person name="Hegedus J.C."/>
            <person name="Henrissat B."/>
            <person name="Johnson J."/>
            <person name="Lipzen A."/>
            <person name="Ohm R."/>
            <person name="Nagy I."/>
            <person name="Pangilinan J."/>
            <person name="Yan J."/>
            <person name="Xiong Y."/>
            <person name="Grigoriev I.V."/>
            <person name="Hibbett D.S."/>
            <person name="Nagy L.G."/>
        </authorList>
    </citation>
    <scope>NUCLEOTIDE SEQUENCE [LARGE SCALE GENOMIC DNA]</scope>
    <source>
        <strain evidence="2 3">SZMC22713</strain>
    </source>
</reference>
<feature type="region of interest" description="Disordered" evidence="1">
    <location>
        <begin position="174"/>
        <end position="297"/>
    </location>
</feature>
<name>A0A4Y7PLZ7_9AGAM</name>
<feature type="compositionally biased region" description="Pro residues" evidence="1">
    <location>
        <begin position="237"/>
        <end position="247"/>
    </location>
</feature>
<dbReference type="VEuPathDB" id="FungiDB:BD410DRAFT_844536"/>
<sequence length="362" mass="39906">MAKLPDYGPPPWNVIHPDLISEDMARQFAEDRSWVKPATFERVAFVQATRGWAKDSEGGPMPKDSFHAGYQKQPDARQKTRALGYEIISDTITALDRTCYVGSVTFHIHGERPPTGPVTLQTVDRNVHMLVSDNIRHEPRCRDAIHQLRKAFQEDVAYPFVQEWQTRALRSGTIGLASPPRVTPASPPPFTRPVQRASTPATPPPVSRPVQHTSTPIRGTTPHVNTMFSPSSISQNPRPPQPSPASPRTPRRHAAQGDGTHRSIERTLEWAREVSNSGHSSIQTPSSASSVSTSTTARPLTIPLKALELLCDLKLNSLDHLEQIRDIMATPSERWAEYITGVFGLNSTSADIIAHLLASGQS</sequence>
<evidence type="ECO:0000256" key="1">
    <source>
        <dbReference type="SAM" id="MobiDB-lite"/>
    </source>
</evidence>
<accession>A0A4Y7PLZ7</accession>